<evidence type="ECO:0000313" key="1">
    <source>
        <dbReference type="EMBL" id="ORY38334.1"/>
    </source>
</evidence>
<dbReference type="Proteomes" id="UP000193642">
    <property type="component" value="Unassembled WGS sequence"/>
</dbReference>
<reference evidence="1 2" key="1">
    <citation type="submission" date="2016-07" db="EMBL/GenBank/DDBJ databases">
        <title>Pervasive Adenine N6-methylation of Active Genes in Fungi.</title>
        <authorList>
            <consortium name="DOE Joint Genome Institute"/>
            <person name="Mondo S.J."/>
            <person name="Dannebaum R.O."/>
            <person name="Kuo R.C."/>
            <person name="Labutti K."/>
            <person name="Haridas S."/>
            <person name="Kuo A."/>
            <person name="Salamov A."/>
            <person name="Ahrendt S.R."/>
            <person name="Lipzen A."/>
            <person name="Sullivan W."/>
            <person name="Andreopoulos W.B."/>
            <person name="Clum A."/>
            <person name="Lindquist E."/>
            <person name="Daum C."/>
            <person name="Ramamoorthy G.K."/>
            <person name="Gryganskyi A."/>
            <person name="Culley D."/>
            <person name="Magnuson J.K."/>
            <person name="James T.Y."/>
            <person name="O'Malley M.A."/>
            <person name="Stajich J.E."/>
            <person name="Spatafora J.W."/>
            <person name="Visel A."/>
            <person name="Grigoriev I.V."/>
        </authorList>
    </citation>
    <scope>NUCLEOTIDE SEQUENCE [LARGE SCALE GENOMIC DNA]</scope>
    <source>
        <strain evidence="1 2">JEL800</strain>
    </source>
</reference>
<keyword evidence="2" id="KW-1185">Reference proteome</keyword>
<name>A0A1Y2BUI4_9FUNG</name>
<proteinExistence type="predicted"/>
<sequence length="149" mass="17517">MMMLTLRQQNEEHHLHIRKALVVIQRLNLLGSEQVRTSLRIKTTYIPFLKEEQLKYKFHAKCNKKIQYLNQRILLIEAERAKATKIPVEKRQLMKELIELLQDCIESPKDNEHENNIANTLRLGSTTLSDTVDNPNPPEQVCTIFLFHC</sequence>
<dbReference type="AlphaFoldDB" id="A0A1Y2BUI4"/>
<gene>
    <name evidence="1" type="ORF">BCR33DRAFT_428546</name>
</gene>
<protein>
    <submittedName>
        <fullName evidence="1">Uncharacterized protein</fullName>
    </submittedName>
</protein>
<comment type="caution">
    <text evidence="1">The sequence shown here is derived from an EMBL/GenBank/DDBJ whole genome shotgun (WGS) entry which is preliminary data.</text>
</comment>
<accession>A0A1Y2BUI4</accession>
<organism evidence="1 2">
    <name type="scientific">Rhizoclosmatium globosum</name>
    <dbReference type="NCBI Taxonomy" id="329046"/>
    <lineage>
        <taxon>Eukaryota</taxon>
        <taxon>Fungi</taxon>
        <taxon>Fungi incertae sedis</taxon>
        <taxon>Chytridiomycota</taxon>
        <taxon>Chytridiomycota incertae sedis</taxon>
        <taxon>Chytridiomycetes</taxon>
        <taxon>Chytridiales</taxon>
        <taxon>Chytriomycetaceae</taxon>
        <taxon>Rhizoclosmatium</taxon>
    </lineage>
</organism>
<dbReference type="EMBL" id="MCGO01000044">
    <property type="protein sequence ID" value="ORY38334.1"/>
    <property type="molecule type" value="Genomic_DNA"/>
</dbReference>
<evidence type="ECO:0000313" key="2">
    <source>
        <dbReference type="Proteomes" id="UP000193642"/>
    </source>
</evidence>